<feature type="transmembrane region" description="Helical" evidence="2">
    <location>
        <begin position="216"/>
        <end position="234"/>
    </location>
</feature>
<feature type="transmembrane region" description="Helical" evidence="2">
    <location>
        <begin position="186"/>
        <end position="204"/>
    </location>
</feature>
<feature type="transmembrane region" description="Helical" evidence="2">
    <location>
        <begin position="114"/>
        <end position="134"/>
    </location>
</feature>
<feature type="transmembrane region" description="Helical" evidence="2">
    <location>
        <begin position="146"/>
        <end position="165"/>
    </location>
</feature>
<accession>A0A844FMA0</accession>
<name>A0A844FMA0_9LACO</name>
<evidence type="ECO:0000256" key="1">
    <source>
        <dbReference type="SAM" id="MobiDB-lite"/>
    </source>
</evidence>
<evidence type="ECO:0000313" key="3">
    <source>
        <dbReference type="EMBL" id="MST79536.1"/>
    </source>
</evidence>
<dbReference type="AlphaFoldDB" id="A0A844FMA0"/>
<comment type="caution">
    <text evidence="3">The sequence shown here is derived from an EMBL/GenBank/DDBJ whole genome shotgun (WGS) entry which is preliminary data.</text>
</comment>
<feature type="compositionally biased region" description="Basic and acidic residues" evidence="1">
    <location>
        <begin position="1"/>
        <end position="38"/>
    </location>
</feature>
<dbReference type="Proteomes" id="UP000452141">
    <property type="component" value="Unassembled WGS sequence"/>
</dbReference>
<proteinExistence type="predicted"/>
<gene>
    <name evidence="3" type="ORF">FYJ61_03360</name>
</gene>
<evidence type="ECO:0000313" key="4">
    <source>
        <dbReference type="Proteomes" id="UP000452141"/>
    </source>
</evidence>
<reference evidence="3 4" key="1">
    <citation type="submission" date="2019-08" db="EMBL/GenBank/DDBJ databases">
        <title>In-depth cultivation of the pig gut microbiome towards novel bacterial diversity and tailored functional studies.</title>
        <authorList>
            <person name="Wylensek D."/>
            <person name="Hitch T.C.A."/>
            <person name="Clavel T."/>
        </authorList>
    </citation>
    <scope>NUCLEOTIDE SEQUENCE [LARGE SCALE GENOMIC DNA]</scope>
    <source>
        <strain evidence="3 4">WCA-470BD-2E</strain>
    </source>
</reference>
<keyword evidence="2" id="KW-1133">Transmembrane helix</keyword>
<evidence type="ECO:0000256" key="2">
    <source>
        <dbReference type="SAM" id="Phobius"/>
    </source>
</evidence>
<keyword evidence="2" id="KW-0812">Transmembrane</keyword>
<protein>
    <submittedName>
        <fullName evidence="3">DUF1129 domain-containing protein</fullName>
    </submittedName>
</protein>
<feature type="region of interest" description="Disordered" evidence="1">
    <location>
        <begin position="1"/>
        <end position="39"/>
    </location>
</feature>
<dbReference type="InterPro" id="IPR009214">
    <property type="entry name" value="DUF1129"/>
</dbReference>
<dbReference type="RefSeq" id="WP_326832074.1">
    <property type="nucleotide sequence ID" value="NZ_VUMW01000006.1"/>
</dbReference>
<organism evidence="3 4">
    <name type="scientific">Lactobacillus equicursoris</name>
    <dbReference type="NCBI Taxonomy" id="420645"/>
    <lineage>
        <taxon>Bacteria</taxon>
        <taxon>Bacillati</taxon>
        <taxon>Bacillota</taxon>
        <taxon>Bacilli</taxon>
        <taxon>Lactobacillales</taxon>
        <taxon>Lactobacillaceae</taxon>
        <taxon>Lactobacillus</taxon>
    </lineage>
</organism>
<sequence length="256" mass="28036">MTEEKQVQAEKQEKLKKQGEAEAAKAEIKQENPKDLAKKLSNKNQDYLFRLRKELIAGGMKEDQADAEIDSLLPDIYAAQIKGQPAGTLFGVSPTIKAGQILHPVVKPTKVPNWLLGVDSALIYTAILTGMFGLMQLFTSDNKKTANGSGILTLIVMGVAMGWYFTKYNNWMKPDPKTGKTAWGKVIWGLIGSLVLIMAIVLILSLKPLAVINPVLPGWADLLVAAVATGAWYLNRKHYGIHGSSFSPDTLTMDKK</sequence>
<keyword evidence="2" id="KW-0472">Membrane</keyword>
<dbReference type="Pfam" id="PF06570">
    <property type="entry name" value="DUF1129"/>
    <property type="match status" value="1"/>
</dbReference>
<dbReference type="EMBL" id="VUMW01000006">
    <property type="protein sequence ID" value="MST79536.1"/>
    <property type="molecule type" value="Genomic_DNA"/>
</dbReference>